<dbReference type="AlphaFoldDB" id="A0A0N4VY55"/>
<organism evidence="4">
    <name type="scientific">Haemonchus placei</name>
    <name type="common">Barber's pole worm</name>
    <dbReference type="NCBI Taxonomy" id="6290"/>
    <lineage>
        <taxon>Eukaryota</taxon>
        <taxon>Metazoa</taxon>
        <taxon>Ecdysozoa</taxon>
        <taxon>Nematoda</taxon>
        <taxon>Chromadorea</taxon>
        <taxon>Rhabditida</taxon>
        <taxon>Rhabditina</taxon>
        <taxon>Rhabditomorpha</taxon>
        <taxon>Strongyloidea</taxon>
        <taxon>Trichostrongylidae</taxon>
        <taxon>Haemonchus</taxon>
    </lineage>
</organism>
<evidence type="ECO:0000313" key="4">
    <source>
        <dbReference type="WBParaSite" id="HPLM_0000222601-mRNA-1"/>
    </source>
</evidence>
<dbReference type="WBParaSite" id="HPLM_0000222601-mRNA-1">
    <property type="protein sequence ID" value="HPLM_0000222601-mRNA-1"/>
    <property type="gene ID" value="HPLM_0000222601"/>
</dbReference>
<gene>
    <name evidence="2" type="ORF">HPLM_LOCUS2223</name>
</gene>
<feature type="transmembrane region" description="Helical" evidence="1">
    <location>
        <begin position="90"/>
        <end position="119"/>
    </location>
</feature>
<evidence type="ECO:0000313" key="2">
    <source>
        <dbReference type="EMBL" id="VDO13607.1"/>
    </source>
</evidence>
<evidence type="ECO:0000256" key="1">
    <source>
        <dbReference type="SAM" id="Phobius"/>
    </source>
</evidence>
<keyword evidence="3" id="KW-1185">Reference proteome</keyword>
<keyword evidence="1" id="KW-1133">Transmembrane helix</keyword>
<reference evidence="4" key="1">
    <citation type="submission" date="2017-02" db="UniProtKB">
        <authorList>
            <consortium name="WormBaseParasite"/>
        </authorList>
    </citation>
    <scope>IDENTIFICATION</scope>
</reference>
<sequence length="120" mass="14184">MVAESSPLLFGNGIEKSKLYGDNKVVQRKKPIDDHHEDLKVGYFERRRREREKEKYYEELSELLKCFDYDRQVIHGEKTINKQKQDRDRFLARISFIMNVTLLFVNLFASISTGSLAIIK</sequence>
<name>A0A0N4VY55_HAEPC</name>
<dbReference type="Proteomes" id="UP000268014">
    <property type="component" value="Unassembled WGS sequence"/>
</dbReference>
<proteinExistence type="predicted"/>
<protein>
    <submittedName>
        <fullName evidence="4">Ion_trans domain-containing protein</fullName>
    </submittedName>
</protein>
<dbReference type="EMBL" id="UZAF01004160">
    <property type="protein sequence ID" value="VDO13607.1"/>
    <property type="molecule type" value="Genomic_DNA"/>
</dbReference>
<evidence type="ECO:0000313" key="3">
    <source>
        <dbReference type="Proteomes" id="UP000268014"/>
    </source>
</evidence>
<reference evidence="2 3" key="2">
    <citation type="submission" date="2018-11" db="EMBL/GenBank/DDBJ databases">
        <authorList>
            <consortium name="Pathogen Informatics"/>
        </authorList>
    </citation>
    <scope>NUCLEOTIDE SEQUENCE [LARGE SCALE GENOMIC DNA]</scope>
    <source>
        <strain evidence="2 3">MHpl1</strain>
    </source>
</reference>
<accession>A0A0N4VY55</accession>
<keyword evidence="1" id="KW-0812">Transmembrane</keyword>
<keyword evidence="1" id="KW-0472">Membrane</keyword>